<protein>
    <recommendedName>
        <fullName evidence="4">ShKT domain-containing protein</fullName>
    </recommendedName>
</protein>
<evidence type="ECO:0000313" key="3">
    <source>
        <dbReference type="Proteomes" id="UP000053676"/>
    </source>
</evidence>
<keyword evidence="3" id="KW-1185">Reference proteome</keyword>
<evidence type="ECO:0008006" key="4">
    <source>
        <dbReference type="Google" id="ProtNLM"/>
    </source>
</evidence>
<organism evidence="2 3">
    <name type="scientific">Necator americanus</name>
    <name type="common">Human hookworm</name>
    <dbReference type="NCBI Taxonomy" id="51031"/>
    <lineage>
        <taxon>Eukaryota</taxon>
        <taxon>Metazoa</taxon>
        <taxon>Ecdysozoa</taxon>
        <taxon>Nematoda</taxon>
        <taxon>Chromadorea</taxon>
        <taxon>Rhabditida</taxon>
        <taxon>Rhabditina</taxon>
        <taxon>Rhabditomorpha</taxon>
        <taxon>Strongyloidea</taxon>
        <taxon>Ancylostomatidae</taxon>
        <taxon>Bunostominae</taxon>
        <taxon>Necator</taxon>
    </lineage>
</organism>
<name>W2TF32_NECAM</name>
<reference evidence="3" key="1">
    <citation type="journal article" date="2014" name="Nat. Genet.">
        <title>Genome of the human hookworm Necator americanus.</title>
        <authorList>
            <person name="Tang Y.T."/>
            <person name="Gao X."/>
            <person name="Rosa B.A."/>
            <person name="Abubucker S."/>
            <person name="Hallsworth-Pepin K."/>
            <person name="Martin J."/>
            <person name="Tyagi R."/>
            <person name="Heizer E."/>
            <person name="Zhang X."/>
            <person name="Bhonagiri-Palsikar V."/>
            <person name="Minx P."/>
            <person name="Warren W.C."/>
            <person name="Wang Q."/>
            <person name="Zhan B."/>
            <person name="Hotez P.J."/>
            <person name="Sternberg P.W."/>
            <person name="Dougall A."/>
            <person name="Gaze S.T."/>
            <person name="Mulvenna J."/>
            <person name="Sotillo J."/>
            <person name="Ranganathan S."/>
            <person name="Rabelo E.M."/>
            <person name="Wilson R.K."/>
            <person name="Felgner P.L."/>
            <person name="Bethony J."/>
            <person name="Hawdon J.M."/>
            <person name="Gasser R.B."/>
            <person name="Loukas A."/>
            <person name="Mitreva M."/>
        </authorList>
    </citation>
    <scope>NUCLEOTIDE SEQUENCE [LARGE SCALE GENOMIC DNA]</scope>
</reference>
<keyword evidence="1" id="KW-1133">Transmembrane helix</keyword>
<sequence length="116" mass="13071">RQTCHICSFSDQVRAIILYTPAHKSDRFSTTAINTRHLLTKLPYSEVTTAMFYFLALSFVILSVFTKEGVSGEYKPCLDKAGSSFCIKPYEEGMCHHEAVEELMKEVCAETCAFCP</sequence>
<dbReference type="AlphaFoldDB" id="W2TF32"/>
<gene>
    <name evidence="2" type="ORF">NECAME_18072</name>
</gene>
<dbReference type="EMBL" id="KI659354">
    <property type="protein sequence ID" value="ETN79766.1"/>
    <property type="molecule type" value="Genomic_DNA"/>
</dbReference>
<dbReference type="Gene3D" id="1.10.10.1940">
    <property type="match status" value="1"/>
</dbReference>
<proteinExistence type="predicted"/>
<evidence type="ECO:0000256" key="1">
    <source>
        <dbReference type="SAM" id="Phobius"/>
    </source>
</evidence>
<evidence type="ECO:0000313" key="2">
    <source>
        <dbReference type="EMBL" id="ETN79766.1"/>
    </source>
</evidence>
<dbReference type="OrthoDB" id="5891534at2759"/>
<feature type="non-terminal residue" evidence="2">
    <location>
        <position position="1"/>
    </location>
</feature>
<dbReference type="Proteomes" id="UP000053676">
    <property type="component" value="Unassembled WGS sequence"/>
</dbReference>
<dbReference type="KEGG" id="nai:NECAME_18072"/>
<keyword evidence="1" id="KW-0812">Transmembrane</keyword>
<feature type="transmembrane region" description="Helical" evidence="1">
    <location>
        <begin position="47"/>
        <end position="65"/>
    </location>
</feature>
<keyword evidence="1" id="KW-0472">Membrane</keyword>
<accession>W2TF32</accession>